<evidence type="ECO:0000256" key="2">
    <source>
        <dbReference type="ARBA" id="ARBA00023125"/>
    </source>
</evidence>
<dbReference type="GO" id="GO:0003677">
    <property type="term" value="F:DNA binding"/>
    <property type="evidence" value="ECO:0007669"/>
    <property type="project" value="UniProtKB-KW"/>
</dbReference>
<dbReference type="PANTHER" id="PTHR44688">
    <property type="entry name" value="DNA-BINDING TRANSCRIPTIONAL ACTIVATOR DEVR_DOSR"/>
    <property type="match status" value="1"/>
</dbReference>
<feature type="domain" description="HTH luxR-type" evidence="5">
    <location>
        <begin position="271"/>
        <end position="328"/>
    </location>
</feature>
<feature type="region of interest" description="Disordered" evidence="4">
    <location>
        <begin position="1"/>
        <end position="113"/>
    </location>
</feature>
<organism evidence="6 7">
    <name type="scientific">Cellulomonas hominis</name>
    <dbReference type="NCBI Taxonomy" id="156981"/>
    <lineage>
        <taxon>Bacteria</taxon>
        <taxon>Bacillati</taxon>
        <taxon>Actinomycetota</taxon>
        <taxon>Actinomycetes</taxon>
        <taxon>Micrococcales</taxon>
        <taxon>Cellulomonadaceae</taxon>
        <taxon>Cellulomonas</taxon>
    </lineage>
</organism>
<dbReference type="EMBL" id="SZYE01000059">
    <property type="protein sequence ID" value="TKR23810.1"/>
    <property type="molecule type" value="Genomic_DNA"/>
</dbReference>
<dbReference type="PANTHER" id="PTHR44688:SF16">
    <property type="entry name" value="DNA-BINDING TRANSCRIPTIONAL ACTIVATOR DEVR_DOSR"/>
    <property type="match status" value="1"/>
</dbReference>
<feature type="compositionally biased region" description="Polar residues" evidence="4">
    <location>
        <begin position="23"/>
        <end position="38"/>
    </location>
</feature>
<gene>
    <name evidence="6" type="ORF">FA014_09240</name>
</gene>
<dbReference type="OrthoDB" id="5145487at2"/>
<dbReference type="InterPro" id="IPR011006">
    <property type="entry name" value="CheY-like_superfamily"/>
</dbReference>
<accession>A0A7Z8NPH3</accession>
<sequence>MTSSARPKTVSSSADANARALGRTSTARARTERVTASISACTDRRTRSSTCSIRSRVRSASGSASRPNRPRRGSSASVTVPSSSRRGTARRVLAAAPVPPGSPGGTTLVTGRGPRRACAVRRRAYGAPVVGRIVRVALVVDEALSRAALAQGLETDPRVAVLHRLAGRREALDRVDPRTVDVLVVEEALADGTGVELGLRLQERDPDLAVLLLSGRDASDVVLALRGRTPRPWSHVSRRACPDPGALARAVVATADGQAVLGPGAGAAPPVAGLTTAQGAVLALVAQGLSNRAAARALGLSPRSVENHLAVVYRALGAAGPDVSPRVLAALAYRTGTAPGAAG</sequence>
<dbReference type="Proteomes" id="UP000308121">
    <property type="component" value="Unassembled WGS sequence"/>
</dbReference>
<dbReference type="InterPro" id="IPR036388">
    <property type="entry name" value="WH-like_DNA-bd_sf"/>
</dbReference>
<dbReference type="SUPFAM" id="SSF46894">
    <property type="entry name" value="C-terminal effector domain of the bipartite response regulators"/>
    <property type="match status" value="1"/>
</dbReference>
<protein>
    <submittedName>
        <fullName evidence="6">Response regulator transcription factor</fullName>
    </submittedName>
</protein>
<evidence type="ECO:0000259" key="5">
    <source>
        <dbReference type="SMART" id="SM00421"/>
    </source>
</evidence>
<dbReference type="Gene3D" id="3.40.50.2300">
    <property type="match status" value="1"/>
</dbReference>
<evidence type="ECO:0000256" key="1">
    <source>
        <dbReference type="ARBA" id="ARBA00023015"/>
    </source>
</evidence>
<dbReference type="SUPFAM" id="SSF52172">
    <property type="entry name" value="CheY-like"/>
    <property type="match status" value="1"/>
</dbReference>
<feature type="compositionally biased region" description="Low complexity" evidence="4">
    <location>
        <begin position="74"/>
        <end position="96"/>
    </location>
</feature>
<feature type="compositionally biased region" description="Polar residues" evidence="4">
    <location>
        <begin position="1"/>
        <end position="15"/>
    </location>
</feature>
<evidence type="ECO:0000256" key="3">
    <source>
        <dbReference type="ARBA" id="ARBA00023163"/>
    </source>
</evidence>
<evidence type="ECO:0000256" key="4">
    <source>
        <dbReference type="SAM" id="MobiDB-lite"/>
    </source>
</evidence>
<dbReference type="Pfam" id="PF00196">
    <property type="entry name" value="GerE"/>
    <property type="match status" value="1"/>
</dbReference>
<keyword evidence="3" id="KW-0804">Transcription</keyword>
<dbReference type="GO" id="GO:0006355">
    <property type="term" value="P:regulation of DNA-templated transcription"/>
    <property type="evidence" value="ECO:0007669"/>
    <property type="project" value="InterPro"/>
</dbReference>
<proteinExistence type="predicted"/>
<evidence type="ECO:0000313" key="7">
    <source>
        <dbReference type="Proteomes" id="UP000308121"/>
    </source>
</evidence>
<dbReference type="AlphaFoldDB" id="A0A7Z8NPH3"/>
<evidence type="ECO:0000313" key="6">
    <source>
        <dbReference type="EMBL" id="TKR23810.1"/>
    </source>
</evidence>
<dbReference type="SMART" id="SM00421">
    <property type="entry name" value="HTH_LUXR"/>
    <property type="match status" value="1"/>
</dbReference>
<dbReference type="InterPro" id="IPR016032">
    <property type="entry name" value="Sig_transdc_resp-reg_C-effctor"/>
</dbReference>
<reference evidence="6 7" key="1">
    <citation type="submission" date="2019-05" db="EMBL/GenBank/DDBJ databases">
        <title>Genome sequence of Cellulomonas hominis strain CS1.</title>
        <authorList>
            <person name="Belmont J."/>
            <person name="Maclea K.S."/>
        </authorList>
    </citation>
    <scope>NUCLEOTIDE SEQUENCE [LARGE SCALE GENOMIC DNA]</scope>
    <source>
        <strain evidence="6 7">CS1</strain>
    </source>
</reference>
<dbReference type="Gene3D" id="1.10.10.10">
    <property type="entry name" value="Winged helix-like DNA-binding domain superfamily/Winged helix DNA-binding domain"/>
    <property type="match status" value="1"/>
</dbReference>
<keyword evidence="1" id="KW-0805">Transcription regulation</keyword>
<dbReference type="InterPro" id="IPR000792">
    <property type="entry name" value="Tscrpt_reg_LuxR_C"/>
</dbReference>
<comment type="caution">
    <text evidence="6">The sequence shown here is derived from an EMBL/GenBank/DDBJ whole genome shotgun (WGS) entry which is preliminary data.</text>
</comment>
<name>A0A7Z8NPH3_9CELL</name>
<feature type="compositionally biased region" description="Low complexity" evidence="4">
    <location>
        <begin position="48"/>
        <end position="66"/>
    </location>
</feature>
<keyword evidence="2" id="KW-0238">DNA-binding</keyword>